<keyword evidence="1" id="KW-1133">Transmembrane helix</keyword>
<protein>
    <submittedName>
        <fullName evidence="2">Uncharacterized protein</fullName>
    </submittedName>
</protein>
<keyword evidence="1" id="KW-0812">Transmembrane</keyword>
<feature type="transmembrane region" description="Helical" evidence="1">
    <location>
        <begin position="7"/>
        <end position="27"/>
    </location>
</feature>
<dbReference type="AlphaFoldDB" id="A0A5E6ZWT7"/>
<dbReference type="RefSeq" id="WP_150601470.1">
    <property type="nucleotide sequence ID" value="NZ_CABVHX010000001.1"/>
</dbReference>
<accession>A0A5E6ZWT7</accession>
<evidence type="ECO:0000313" key="2">
    <source>
        <dbReference type="EMBL" id="VVN70928.1"/>
    </source>
</evidence>
<sequence length="271" mass="30816">MGGFLRLLFGFLIVALLLGAFYILAGLEFPTETSAAMQTLWSEMKWNLLTLIIDVVVVVLGVSYVIGLLDDKKWEPARRLVSENGTLATAWMAHAGYHCFITEGVEPQHQVPQMRAIFLNKFISHINRFEESIHLCNAGLGKELMPLATEAVWKMKQIVPIYSYLFFAMEKQSSNEAFMYEVPKQLILEVHELGLKIQEAFESPLDAWFVNDPQKTIDSITDFVARHHHIYLPGTIPRGVNYNLLHVYDTNMLRTVDSKIGIKVVKLFTDA</sequence>
<keyword evidence="1" id="KW-0472">Membrane</keyword>
<evidence type="ECO:0000313" key="3">
    <source>
        <dbReference type="Proteomes" id="UP000325375"/>
    </source>
</evidence>
<organism evidence="2 3">
    <name type="scientific">Pseudomonas fluorescens</name>
    <dbReference type="NCBI Taxonomy" id="294"/>
    <lineage>
        <taxon>Bacteria</taxon>
        <taxon>Pseudomonadati</taxon>
        <taxon>Pseudomonadota</taxon>
        <taxon>Gammaproteobacteria</taxon>
        <taxon>Pseudomonadales</taxon>
        <taxon>Pseudomonadaceae</taxon>
        <taxon>Pseudomonas</taxon>
    </lineage>
</organism>
<reference evidence="2 3" key="1">
    <citation type="submission" date="2019-09" db="EMBL/GenBank/DDBJ databases">
        <authorList>
            <person name="Chandra G."/>
            <person name="Truman W A."/>
        </authorList>
    </citation>
    <scope>NUCLEOTIDE SEQUENCE [LARGE SCALE GENOMIC DNA]</scope>
    <source>
        <strain evidence="2">PS718</strain>
    </source>
</reference>
<proteinExistence type="predicted"/>
<name>A0A5E6ZWT7_PSEFL</name>
<evidence type="ECO:0000256" key="1">
    <source>
        <dbReference type="SAM" id="Phobius"/>
    </source>
</evidence>
<dbReference type="EMBL" id="CABVHX010000001">
    <property type="protein sequence ID" value="VVN70928.1"/>
    <property type="molecule type" value="Genomic_DNA"/>
</dbReference>
<dbReference type="Proteomes" id="UP000325375">
    <property type="component" value="Unassembled WGS sequence"/>
</dbReference>
<feature type="transmembrane region" description="Helical" evidence="1">
    <location>
        <begin position="47"/>
        <end position="69"/>
    </location>
</feature>
<gene>
    <name evidence="2" type="ORF">PS718_00422</name>
</gene>